<sequence length="591" mass="64564">MDLLLTMPDFPTKPYSHILPSLERAKVSVKDLVLLDPLEIAKQAKVDVTDVRVLAGNVINALHRDLGLDRCQERISENGNTEAAVRRDEVEEVHGEQTAKQGHRLQELSFISTLDPVLDAALAGGISTGYVTELAGESGSGKTQFLLHLLLSVQLPPPYGSSRKALYLSTESNLPTGRLSQLVEEHPLLSSLPEGVPQPSLENILSITTIDLESQDHILNYQIPVATRRHNIGLIVIDSITANYRAESDLDNVAGLLARAWQLKKLGHFLRNLAVKENIAVVVANQVSDRIQIDDVLWADEPEPPTRIFPNKFPQQQSPRPEPASLEKHITDAPEAPRSSPLQQLELPSSPIPSPAADGEDDSLSFSVLDLYTLLKVDYQRPFFTGWGDTHESTLGIMDSNSAPEWKTPALGIVWTNQIACRIVLKMENVRVAVKDIEGYSKESGSNAVLSVPSAHSASDACGSAQRAEGESSAPSNPELPQNNLFLDTESAETKASRKETPENQKLEHAKSAAETGDGNPFIPASSYRKRRTFQVVFSPWTSGDPNQTLSQDETGTIAEDEMVEFDPTVDEVLYEILPGGIRGINQNGDG</sequence>
<dbReference type="Gene3D" id="3.40.50.300">
    <property type="entry name" value="P-loop containing nucleotide triphosphate hydrolases"/>
    <property type="match status" value="1"/>
</dbReference>
<dbReference type="InterPro" id="IPR027417">
    <property type="entry name" value="P-loop_NTPase"/>
</dbReference>
<protein>
    <recommendedName>
        <fullName evidence="4">RecA family profile 1 domain-containing protein</fullName>
    </recommendedName>
</protein>
<evidence type="ECO:0000256" key="2">
    <source>
        <dbReference type="ARBA" id="ARBA00022840"/>
    </source>
</evidence>
<evidence type="ECO:0000256" key="3">
    <source>
        <dbReference type="SAM" id="MobiDB-lite"/>
    </source>
</evidence>
<dbReference type="OrthoDB" id="1861185at2759"/>
<dbReference type="SMART" id="SM00382">
    <property type="entry name" value="AAA"/>
    <property type="match status" value="1"/>
</dbReference>
<keyword evidence="1" id="KW-0547">Nucleotide-binding</keyword>
<dbReference type="GO" id="GO:0003697">
    <property type="term" value="F:single-stranded DNA binding"/>
    <property type="evidence" value="ECO:0007669"/>
    <property type="project" value="TreeGrafter"/>
</dbReference>
<keyword evidence="6" id="KW-1185">Reference proteome</keyword>
<feature type="compositionally biased region" description="Basic and acidic residues" evidence="3">
    <location>
        <begin position="492"/>
        <end position="512"/>
    </location>
</feature>
<feature type="compositionally biased region" description="Low complexity" evidence="3">
    <location>
        <begin position="339"/>
        <end position="349"/>
    </location>
</feature>
<dbReference type="GO" id="GO:0006312">
    <property type="term" value="P:mitotic recombination"/>
    <property type="evidence" value="ECO:0007669"/>
    <property type="project" value="TreeGrafter"/>
</dbReference>
<feature type="region of interest" description="Disordered" evidence="3">
    <location>
        <begin position="458"/>
        <end position="525"/>
    </location>
</feature>
<dbReference type="InterPro" id="IPR013632">
    <property type="entry name" value="Rad51_C"/>
</dbReference>
<keyword evidence="2" id="KW-0067">ATP-binding</keyword>
<feature type="domain" description="RecA family profile 1" evidence="4">
    <location>
        <begin position="107"/>
        <end position="287"/>
    </location>
</feature>
<dbReference type="PANTHER" id="PTHR22942:SF66">
    <property type="entry name" value="RE19845P"/>
    <property type="match status" value="1"/>
</dbReference>
<dbReference type="AlphaFoldDB" id="A0A2B7Y7J7"/>
<evidence type="ECO:0000256" key="1">
    <source>
        <dbReference type="ARBA" id="ARBA00022741"/>
    </source>
</evidence>
<dbReference type="Proteomes" id="UP000223968">
    <property type="component" value="Unassembled WGS sequence"/>
</dbReference>
<dbReference type="GO" id="GO:0000730">
    <property type="term" value="P:DNA recombinase assembly"/>
    <property type="evidence" value="ECO:0007669"/>
    <property type="project" value="TreeGrafter"/>
</dbReference>
<dbReference type="GO" id="GO:0042148">
    <property type="term" value="P:DNA strand invasion"/>
    <property type="evidence" value="ECO:0007669"/>
    <property type="project" value="TreeGrafter"/>
</dbReference>
<dbReference type="PANTHER" id="PTHR22942">
    <property type="entry name" value="RECA/RAD51/RADA DNA STRAND-PAIRING FAMILY MEMBER"/>
    <property type="match status" value="1"/>
</dbReference>
<dbReference type="PROSITE" id="PS50162">
    <property type="entry name" value="RECA_2"/>
    <property type="match status" value="1"/>
</dbReference>
<dbReference type="GO" id="GO:0005524">
    <property type="term" value="F:ATP binding"/>
    <property type="evidence" value="ECO:0007669"/>
    <property type="project" value="UniProtKB-KW"/>
</dbReference>
<feature type="region of interest" description="Disordered" evidence="3">
    <location>
        <begin position="304"/>
        <end position="359"/>
    </location>
</feature>
<dbReference type="GO" id="GO:0003690">
    <property type="term" value="F:double-stranded DNA binding"/>
    <property type="evidence" value="ECO:0007669"/>
    <property type="project" value="TreeGrafter"/>
</dbReference>
<evidence type="ECO:0000313" key="5">
    <source>
        <dbReference type="EMBL" id="PGH17180.1"/>
    </source>
</evidence>
<name>A0A2B7Y7J7_9EURO</name>
<evidence type="ECO:0000313" key="6">
    <source>
        <dbReference type="Proteomes" id="UP000223968"/>
    </source>
</evidence>
<comment type="caution">
    <text evidence="5">The sequence shown here is derived from an EMBL/GenBank/DDBJ whole genome shotgun (WGS) entry which is preliminary data.</text>
</comment>
<feature type="compositionally biased region" description="Polar residues" evidence="3">
    <location>
        <begin position="473"/>
        <end position="486"/>
    </location>
</feature>
<dbReference type="STRING" id="1447875.A0A2B7Y7J7"/>
<evidence type="ECO:0000259" key="4">
    <source>
        <dbReference type="PROSITE" id="PS50162"/>
    </source>
</evidence>
<dbReference type="InterPro" id="IPR020588">
    <property type="entry name" value="RecA_ATP-bd"/>
</dbReference>
<dbReference type="InterPro" id="IPR003593">
    <property type="entry name" value="AAA+_ATPase"/>
</dbReference>
<dbReference type="SUPFAM" id="SSF52540">
    <property type="entry name" value="P-loop containing nucleoside triphosphate hydrolases"/>
    <property type="match status" value="1"/>
</dbReference>
<dbReference type="Pfam" id="PF08423">
    <property type="entry name" value="Rad51"/>
    <property type="match status" value="1"/>
</dbReference>
<gene>
    <name evidence="5" type="ORF">AJ79_01318</name>
</gene>
<dbReference type="GO" id="GO:0061982">
    <property type="term" value="P:meiosis I cell cycle process"/>
    <property type="evidence" value="ECO:0007669"/>
    <property type="project" value="UniProtKB-ARBA"/>
</dbReference>
<organism evidence="5 6">
    <name type="scientific">Helicocarpus griseus UAMH5409</name>
    <dbReference type="NCBI Taxonomy" id="1447875"/>
    <lineage>
        <taxon>Eukaryota</taxon>
        <taxon>Fungi</taxon>
        <taxon>Dikarya</taxon>
        <taxon>Ascomycota</taxon>
        <taxon>Pezizomycotina</taxon>
        <taxon>Eurotiomycetes</taxon>
        <taxon>Eurotiomycetidae</taxon>
        <taxon>Onygenales</taxon>
        <taxon>Ajellomycetaceae</taxon>
        <taxon>Helicocarpus</taxon>
    </lineage>
</organism>
<dbReference type="EMBL" id="PDNB01000012">
    <property type="protein sequence ID" value="PGH17180.1"/>
    <property type="molecule type" value="Genomic_DNA"/>
</dbReference>
<dbReference type="GO" id="GO:0140664">
    <property type="term" value="F:ATP-dependent DNA damage sensor activity"/>
    <property type="evidence" value="ECO:0007669"/>
    <property type="project" value="InterPro"/>
</dbReference>
<accession>A0A2B7Y7J7</accession>
<dbReference type="GO" id="GO:0000150">
    <property type="term" value="F:DNA strand exchange activity"/>
    <property type="evidence" value="ECO:0007669"/>
    <property type="project" value="TreeGrafter"/>
</dbReference>
<proteinExistence type="predicted"/>
<reference evidence="5 6" key="1">
    <citation type="submission" date="2017-10" db="EMBL/GenBank/DDBJ databases">
        <title>Comparative genomics in systemic dimorphic fungi from Ajellomycetaceae.</title>
        <authorList>
            <person name="Munoz J.F."/>
            <person name="Mcewen J.G."/>
            <person name="Clay O.K."/>
            <person name="Cuomo C.A."/>
        </authorList>
    </citation>
    <scope>NUCLEOTIDE SEQUENCE [LARGE SCALE GENOMIC DNA]</scope>
    <source>
        <strain evidence="5 6">UAMH5409</strain>
    </source>
</reference>